<sequence length="110" mass="12683">MLKLVPNVPGDDNPADWLARHMENLPDEGPLWRSFEARDALIKDNRSSLMNRDHPWRRWEMSMDLEEVLRASGHSFRRGGAVHMMKMCSPSSDPSNRGLETARLDADLRQ</sequence>
<protein>
    <submittedName>
        <fullName evidence="2">Uncharacterized protein</fullName>
    </submittedName>
</protein>
<dbReference type="GO" id="GO:0003677">
    <property type="term" value="F:DNA binding"/>
    <property type="evidence" value="ECO:0007669"/>
    <property type="project" value="InterPro"/>
</dbReference>
<feature type="compositionally biased region" description="Basic and acidic residues" evidence="1">
    <location>
        <begin position="100"/>
        <end position="110"/>
    </location>
</feature>
<reference evidence="2" key="1">
    <citation type="submission" date="2021-05" db="EMBL/GenBank/DDBJ databases">
        <title>A free-living protist that lacks canonical eukaryotic 1 DNA replication and segregation systems.</title>
        <authorList>
            <person name="Salas-Leiva D.E."/>
            <person name="Tromer E.C."/>
            <person name="Curtis B.A."/>
            <person name="Jerlstrom-Hultqvist J."/>
            <person name="Kolisko M."/>
            <person name="Yi Z."/>
            <person name="Salas-Leiva J.S."/>
            <person name="Gallot-Lavallee L."/>
            <person name="Kops G.J.P.L."/>
            <person name="Archibald J.M."/>
            <person name="Simpson A.G.B."/>
            <person name="Roger A.J."/>
        </authorList>
    </citation>
    <scope>NUCLEOTIDE SEQUENCE</scope>
    <source>
        <strain evidence="2">BICM</strain>
    </source>
</reference>
<feature type="region of interest" description="Disordered" evidence="1">
    <location>
        <begin position="87"/>
        <end position="110"/>
    </location>
</feature>
<evidence type="ECO:0000313" key="2">
    <source>
        <dbReference type="EMBL" id="KAG9395904.1"/>
    </source>
</evidence>
<evidence type="ECO:0000313" key="3">
    <source>
        <dbReference type="Proteomes" id="UP000717585"/>
    </source>
</evidence>
<name>A0A8J6E154_9EUKA</name>
<accession>A0A8J6E154</accession>
<keyword evidence="3" id="KW-1185">Reference proteome</keyword>
<dbReference type="EMBL" id="JAHDYR010000007">
    <property type="protein sequence ID" value="KAG9395904.1"/>
    <property type="molecule type" value="Genomic_DNA"/>
</dbReference>
<dbReference type="InterPro" id="IPR011010">
    <property type="entry name" value="DNA_brk_join_enz"/>
</dbReference>
<dbReference type="AlphaFoldDB" id="A0A8J6E154"/>
<evidence type="ECO:0000256" key="1">
    <source>
        <dbReference type="SAM" id="MobiDB-lite"/>
    </source>
</evidence>
<comment type="caution">
    <text evidence="2">The sequence shown here is derived from an EMBL/GenBank/DDBJ whole genome shotgun (WGS) entry which is preliminary data.</text>
</comment>
<organism evidence="2 3">
    <name type="scientific">Carpediemonas membranifera</name>
    <dbReference type="NCBI Taxonomy" id="201153"/>
    <lineage>
        <taxon>Eukaryota</taxon>
        <taxon>Metamonada</taxon>
        <taxon>Carpediemonas-like organisms</taxon>
        <taxon>Carpediemonas</taxon>
    </lineage>
</organism>
<dbReference type="SUPFAM" id="SSF56349">
    <property type="entry name" value="DNA breaking-rejoining enzymes"/>
    <property type="match status" value="1"/>
</dbReference>
<gene>
    <name evidence="2" type="ORF">J8273_2239</name>
</gene>
<dbReference type="Proteomes" id="UP000717585">
    <property type="component" value="Unassembled WGS sequence"/>
</dbReference>
<proteinExistence type="predicted"/>